<reference evidence="14 15" key="1">
    <citation type="journal article" date="2018" name="Mol. Plant">
        <title>The genome of Artemisia annua provides insight into the evolution of Asteraceae family and artemisinin biosynthesis.</title>
        <authorList>
            <person name="Shen Q."/>
            <person name="Zhang L."/>
            <person name="Liao Z."/>
            <person name="Wang S."/>
            <person name="Yan T."/>
            <person name="Shi P."/>
            <person name="Liu M."/>
            <person name="Fu X."/>
            <person name="Pan Q."/>
            <person name="Wang Y."/>
            <person name="Lv Z."/>
            <person name="Lu X."/>
            <person name="Zhang F."/>
            <person name="Jiang W."/>
            <person name="Ma Y."/>
            <person name="Chen M."/>
            <person name="Hao X."/>
            <person name="Li L."/>
            <person name="Tang Y."/>
            <person name="Lv G."/>
            <person name="Zhou Y."/>
            <person name="Sun X."/>
            <person name="Brodelius P.E."/>
            <person name="Rose J.K.C."/>
            <person name="Tang K."/>
        </authorList>
    </citation>
    <scope>NUCLEOTIDE SEQUENCE [LARGE SCALE GENOMIC DNA]</scope>
    <source>
        <strain evidence="15">cv. Huhao1</strain>
        <tissue evidence="14">Leaf</tissue>
    </source>
</reference>
<dbReference type="Pfam" id="PF13639">
    <property type="entry name" value="zf-RING_2"/>
    <property type="match status" value="1"/>
</dbReference>
<dbReference type="PANTHER" id="PTHR45768">
    <property type="entry name" value="E3 UBIQUITIN-PROTEIN LIGASE RNF13-LIKE"/>
    <property type="match status" value="1"/>
</dbReference>
<dbReference type="OrthoDB" id="8062037at2759"/>
<evidence type="ECO:0000256" key="6">
    <source>
        <dbReference type="ARBA" id="ARBA00022771"/>
    </source>
</evidence>
<dbReference type="InterPro" id="IPR001841">
    <property type="entry name" value="Znf_RING"/>
</dbReference>
<evidence type="ECO:0000259" key="13">
    <source>
        <dbReference type="PROSITE" id="PS50089"/>
    </source>
</evidence>
<keyword evidence="7" id="KW-0833">Ubl conjugation pathway</keyword>
<keyword evidence="8" id="KW-0862">Zinc</keyword>
<dbReference type="AlphaFoldDB" id="A0A2U1NQ86"/>
<comment type="subcellular location">
    <subcellularLocation>
        <location evidence="1">Membrane</location>
        <topology evidence="1">Single-pass membrane protein</topology>
    </subcellularLocation>
</comment>
<evidence type="ECO:0000256" key="2">
    <source>
        <dbReference type="ARBA" id="ARBA00004906"/>
    </source>
</evidence>
<comment type="caution">
    <text evidence="14">The sequence shown here is derived from an EMBL/GenBank/DDBJ whole genome shotgun (WGS) entry which is preliminary data.</text>
</comment>
<keyword evidence="15" id="KW-1185">Reference proteome</keyword>
<gene>
    <name evidence="14" type="ORF">CTI12_AA240210</name>
</gene>
<dbReference type="GO" id="GO:0016020">
    <property type="term" value="C:membrane"/>
    <property type="evidence" value="ECO:0007669"/>
    <property type="project" value="UniProtKB-SubCell"/>
</dbReference>
<dbReference type="PROSITE" id="PS50089">
    <property type="entry name" value="ZF_RING_2"/>
    <property type="match status" value="1"/>
</dbReference>
<name>A0A2U1NQ86_ARTAN</name>
<evidence type="ECO:0000256" key="12">
    <source>
        <dbReference type="PROSITE-ProRule" id="PRU00175"/>
    </source>
</evidence>
<feature type="domain" description="RING-type" evidence="13">
    <location>
        <begin position="8"/>
        <end position="31"/>
    </location>
</feature>
<keyword evidence="4" id="KW-0812">Transmembrane</keyword>
<comment type="pathway">
    <text evidence="2">Protein modification; protein ubiquitination.</text>
</comment>
<protein>
    <submittedName>
        <fullName evidence="14">Zinc finger, RING/FYVE/PHD-type</fullName>
    </submittedName>
</protein>
<evidence type="ECO:0000256" key="10">
    <source>
        <dbReference type="ARBA" id="ARBA00023136"/>
    </source>
</evidence>
<comment type="similarity">
    <text evidence="11">Belongs to the RING-type zinc finger family. ATL subfamily.</text>
</comment>
<evidence type="ECO:0000256" key="11">
    <source>
        <dbReference type="ARBA" id="ARBA00024209"/>
    </source>
</evidence>
<dbReference type="GO" id="GO:0008270">
    <property type="term" value="F:zinc ion binding"/>
    <property type="evidence" value="ECO:0007669"/>
    <property type="project" value="UniProtKB-KW"/>
</dbReference>
<keyword evidence="3" id="KW-0808">Transferase</keyword>
<evidence type="ECO:0000256" key="4">
    <source>
        <dbReference type="ARBA" id="ARBA00022692"/>
    </source>
</evidence>
<keyword evidence="9" id="KW-1133">Transmembrane helix</keyword>
<organism evidence="14 15">
    <name type="scientific">Artemisia annua</name>
    <name type="common">Sweet wormwood</name>
    <dbReference type="NCBI Taxonomy" id="35608"/>
    <lineage>
        <taxon>Eukaryota</taxon>
        <taxon>Viridiplantae</taxon>
        <taxon>Streptophyta</taxon>
        <taxon>Embryophyta</taxon>
        <taxon>Tracheophyta</taxon>
        <taxon>Spermatophyta</taxon>
        <taxon>Magnoliopsida</taxon>
        <taxon>eudicotyledons</taxon>
        <taxon>Gunneridae</taxon>
        <taxon>Pentapetalae</taxon>
        <taxon>asterids</taxon>
        <taxon>campanulids</taxon>
        <taxon>Asterales</taxon>
        <taxon>Asteraceae</taxon>
        <taxon>Asteroideae</taxon>
        <taxon>Anthemideae</taxon>
        <taxon>Artemisiinae</taxon>
        <taxon>Artemisia</taxon>
    </lineage>
</organism>
<dbReference type="Gene3D" id="3.30.40.10">
    <property type="entry name" value="Zinc/RING finger domain, C3HC4 (zinc finger)"/>
    <property type="match status" value="1"/>
</dbReference>
<evidence type="ECO:0000256" key="8">
    <source>
        <dbReference type="ARBA" id="ARBA00022833"/>
    </source>
</evidence>
<proteinExistence type="inferred from homology"/>
<accession>A0A2U1NQ86</accession>
<evidence type="ECO:0000256" key="1">
    <source>
        <dbReference type="ARBA" id="ARBA00004167"/>
    </source>
</evidence>
<dbReference type="Proteomes" id="UP000245207">
    <property type="component" value="Unassembled WGS sequence"/>
</dbReference>
<keyword evidence="6 12" id="KW-0863">Zinc-finger</keyword>
<keyword evidence="10" id="KW-0472">Membrane</keyword>
<evidence type="ECO:0000313" key="14">
    <source>
        <dbReference type="EMBL" id="PWA75665.1"/>
    </source>
</evidence>
<evidence type="ECO:0000313" key="15">
    <source>
        <dbReference type="Proteomes" id="UP000245207"/>
    </source>
</evidence>
<dbReference type="InterPro" id="IPR013083">
    <property type="entry name" value="Znf_RING/FYVE/PHD"/>
</dbReference>
<dbReference type="SUPFAM" id="SSF57850">
    <property type="entry name" value="RING/U-box"/>
    <property type="match status" value="1"/>
</dbReference>
<evidence type="ECO:0000256" key="7">
    <source>
        <dbReference type="ARBA" id="ARBA00022786"/>
    </source>
</evidence>
<evidence type="ECO:0000256" key="9">
    <source>
        <dbReference type="ARBA" id="ARBA00022989"/>
    </source>
</evidence>
<dbReference type="PANTHER" id="PTHR45768:SF61">
    <property type="entry name" value="RING-H2 FINGER PROTEIN ATL18"/>
    <property type="match status" value="1"/>
</dbReference>
<dbReference type="EMBL" id="PKPP01002373">
    <property type="protein sequence ID" value="PWA75665.1"/>
    <property type="molecule type" value="Genomic_DNA"/>
</dbReference>
<dbReference type="STRING" id="35608.A0A2U1NQ86"/>
<dbReference type="GO" id="GO:0016740">
    <property type="term" value="F:transferase activity"/>
    <property type="evidence" value="ECO:0007669"/>
    <property type="project" value="UniProtKB-KW"/>
</dbReference>
<evidence type="ECO:0000256" key="5">
    <source>
        <dbReference type="ARBA" id="ARBA00022723"/>
    </source>
</evidence>
<sequence length="200" mass="22676">MCRAMQVCDHFFHAECVDTWLVKVPSCPICRRVVRMEDEGLSGDEECRFLWAIGVGRQISEAPHIDVPYFLDLLFLNLVSQKCVNNSKLCLALCLTTKYDPIIMSQIVNIHHSRLHQPNCEKKKSIKLKKITIPAFADGIVELSYISSCEMCTSGRKDRPSRALSHLMTIGYMATSGTTNPKRSKTVVDCTKKLHLKEMQ</sequence>
<evidence type="ECO:0000256" key="3">
    <source>
        <dbReference type="ARBA" id="ARBA00022679"/>
    </source>
</evidence>
<keyword evidence="5" id="KW-0479">Metal-binding</keyword>